<accession>A0A1M5AIM0</accession>
<keyword evidence="2" id="KW-0732">Signal</keyword>
<dbReference type="NCBIfam" id="NF047847">
    <property type="entry name" value="SS_mature_LptM"/>
    <property type="match status" value="1"/>
</dbReference>
<dbReference type="EMBL" id="FQUJ01000009">
    <property type="protein sequence ID" value="SHF30053.1"/>
    <property type="molecule type" value="Genomic_DNA"/>
</dbReference>
<dbReference type="Pfam" id="PF13627">
    <property type="entry name" value="LptM_cons"/>
    <property type="match status" value="1"/>
</dbReference>
<dbReference type="Proteomes" id="UP000184346">
    <property type="component" value="Unassembled WGS sequence"/>
</dbReference>
<dbReference type="AlphaFoldDB" id="A0A1M5AIM0"/>
<name>A0A1M5AIM0_9GAMM</name>
<dbReference type="RefSeq" id="WP_072822908.1">
    <property type="nucleotide sequence ID" value="NZ_FQUJ01000009.1"/>
</dbReference>
<feature type="compositionally biased region" description="Acidic residues" evidence="7">
    <location>
        <begin position="33"/>
        <end position="49"/>
    </location>
</feature>
<organism evidence="8 9">
    <name type="scientific">Modicisalibacter ilicicola DSM 19980</name>
    <dbReference type="NCBI Taxonomy" id="1121942"/>
    <lineage>
        <taxon>Bacteria</taxon>
        <taxon>Pseudomonadati</taxon>
        <taxon>Pseudomonadota</taxon>
        <taxon>Gammaproteobacteria</taxon>
        <taxon>Oceanospirillales</taxon>
        <taxon>Halomonadaceae</taxon>
        <taxon>Modicisalibacter</taxon>
    </lineage>
</organism>
<keyword evidence="5" id="KW-0998">Cell outer membrane</keyword>
<keyword evidence="6 8" id="KW-0449">Lipoprotein</keyword>
<evidence type="ECO:0000256" key="3">
    <source>
        <dbReference type="ARBA" id="ARBA00023136"/>
    </source>
</evidence>
<keyword evidence="9" id="KW-1185">Reference proteome</keyword>
<evidence type="ECO:0000313" key="9">
    <source>
        <dbReference type="Proteomes" id="UP000184346"/>
    </source>
</evidence>
<sequence length="65" mass="6929">MRPLTGIGLLLLLVLLSGCGQKGPLYLPGNEEAAAEYDPGDEYAEPDPEEGTHDDATSSDDRQEP</sequence>
<evidence type="ECO:0000313" key="8">
    <source>
        <dbReference type="EMBL" id="SHF30053.1"/>
    </source>
</evidence>
<reference evidence="8 9" key="1">
    <citation type="submission" date="2016-11" db="EMBL/GenBank/DDBJ databases">
        <authorList>
            <person name="Jaros S."/>
            <person name="Januszkiewicz K."/>
            <person name="Wedrychowicz H."/>
        </authorList>
    </citation>
    <scope>NUCLEOTIDE SEQUENCE [LARGE SCALE GENOMIC DNA]</scope>
    <source>
        <strain evidence="8 9">DSM 19980</strain>
    </source>
</reference>
<dbReference type="PROSITE" id="PS51257">
    <property type="entry name" value="PROKAR_LIPOPROTEIN"/>
    <property type="match status" value="1"/>
</dbReference>
<protein>
    <submittedName>
        <fullName evidence="8">Lipoprotein-attachment site-containing protein</fullName>
    </submittedName>
</protein>
<feature type="compositionally biased region" description="Basic and acidic residues" evidence="7">
    <location>
        <begin position="50"/>
        <end position="65"/>
    </location>
</feature>
<evidence type="ECO:0000256" key="1">
    <source>
        <dbReference type="ARBA" id="ARBA00004459"/>
    </source>
</evidence>
<comment type="subcellular location">
    <subcellularLocation>
        <location evidence="1">Cell outer membrane</location>
        <topology evidence="1">Lipid-anchor</topology>
    </subcellularLocation>
</comment>
<dbReference type="GO" id="GO:0009279">
    <property type="term" value="C:cell outer membrane"/>
    <property type="evidence" value="ECO:0007669"/>
    <property type="project" value="UniProtKB-SubCell"/>
</dbReference>
<evidence type="ECO:0000256" key="4">
    <source>
        <dbReference type="ARBA" id="ARBA00023139"/>
    </source>
</evidence>
<evidence type="ECO:0000256" key="5">
    <source>
        <dbReference type="ARBA" id="ARBA00023237"/>
    </source>
</evidence>
<dbReference type="InterPro" id="IPR032831">
    <property type="entry name" value="LptM_cons"/>
</dbReference>
<feature type="region of interest" description="Disordered" evidence="7">
    <location>
        <begin position="23"/>
        <end position="65"/>
    </location>
</feature>
<evidence type="ECO:0000256" key="7">
    <source>
        <dbReference type="SAM" id="MobiDB-lite"/>
    </source>
</evidence>
<gene>
    <name evidence="8" type="ORF">SAMN02745148_02279</name>
</gene>
<evidence type="ECO:0000256" key="6">
    <source>
        <dbReference type="ARBA" id="ARBA00023288"/>
    </source>
</evidence>
<keyword evidence="4" id="KW-0564">Palmitate</keyword>
<evidence type="ECO:0000256" key="2">
    <source>
        <dbReference type="ARBA" id="ARBA00022729"/>
    </source>
</evidence>
<keyword evidence="3" id="KW-0472">Membrane</keyword>
<proteinExistence type="predicted"/>
<dbReference type="STRING" id="1121942.SAMN02745148_02279"/>